<comment type="caution">
    <text evidence="1">The sequence shown here is derived from an EMBL/GenBank/DDBJ whole genome shotgun (WGS) entry which is preliminary data.</text>
</comment>
<reference evidence="1" key="1">
    <citation type="submission" date="2020-08" db="EMBL/GenBank/DDBJ databases">
        <title>Genome sequencing and assembly of the red palm weevil Rhynchophorus ferrugineus.</title>
        <authorList>
            <person name="Dias G.B."/>
            <person name="Bergman C.M."/>
            <person name="Manee M."/>
        </authorList>
    </citation>
    <scope>NUCLEOTIDE SEQUENCE</scope>
    <source>
        <strain evidence="1">AA-2017</strain>
        <tissue evidence="1">Whole larva</tissue>
    </source>
</reference>
<organism evidence="1 2">
    <name type="scientific">Rhynchophorus ferrugineus</name>
    <name type="common">Red palm weevil</name>
    <name type="synonym">Curculio ferrugineus</name>
    <dbReference type="NCBI Taxonomy" id="354439"/>
    <lineage>
        <taxon>Eukaryota</taxon>
        <taxon>Metazoa</taxon>
        <taxon>Ecdysozoa</taxon>
        <taxon>Arthropoda</taxon>
        <taxon>Hexapoda</taxon>
        <taxon>Insecta</taxon>
        <taxon>Pterygota</taxon>
        <taxon>Neoptera</taxon>
        <taxon>Endopterygota</taxon>
        <taxon>Coleoptera</taxon>
        <taxon>Polyphaga</taxon>
        <taxon>Cucujiformia</taxon>
        <taxon>Curculionidae</taxon>
        <taxon>Dryophthorinae</taxon>
        <taxon>Rhynchophorus</taxon>
    </lineage>
</organism>
<dbReference type="EMBL" id="JAACXV010000155">
    <property type="protein sequence ID" value="KAF7282860.1"/>
    <property type="molecule type" value="Genomic_DNA"/>
</dbReference>
<keyword evidence="2" id="KW-1185">Reference proteome</keyword>
<sequence>MPFSFTDVLCTLYACLLVKDVIIFNATYAGSLVSFKTLVNLRGILFGVEFREIILRTWRILIFTVYEQKF</sequence>
<gene>
    <name evidence="1" type="ORF">GWI33_001890</name>
</gene>
<dbReference type="AlphaFoldDB" id="A0A834IL67"/>
<evidence type="ECO:0000313" key="2">
    <source>
        <dbReference type="Proteomes" id="UP000625711"/>
    </source>
</evidence>
<name>A0A834IL67_RHYFE</name>
<accession>A0A834IL67</accession>
<evidence type="ECO:0000313" key="1">
    <source>
        <dbReference type="EMBL" id="KAF7282860.1"/>
    </source>
</evidence>
<proteinExistence type="predicted"/>
<protein>
    <submittedName>
        <fullName evidence="1">Uncharacterized protein</fullName>
    </submittedName>
</protein>
<dbReference type="Proteomes" id="UP000625711">
    <property type="component" value="Unassembled WGS sequence"/>
</dbReference>